<dbReference type="EMBL" id="MGKS01000028">
    <property type="protein sequence ID" value="OGN31769.1"/>
    <property type="molecule type" value="Genomic_DNA"/>
</dbReference>
<accession>A0A1F8H4K0</accession>
<evidence type="ECO:0000313" key="2">
    <source>
        <dbReference type="Proteomes" id="UP000177676"/>
    </source>
</evidence>
<evidence type="ECO:0000313" key="1">
    <source>
        <dbReference type="EMBL" id="OGN31769.1"/>
    </source>
</evidence>
<gene>
    <name evidence="1" type="ORF">A3I92_00920</name>
</gene>
<name>A0A1F8H4K0_9BACT</name>
<dbReference type="Proteomes" id="UP000177676">
    <property type="component" value="Unassembled WGS sequence"/>
</dbReference>
<comment type="caution">
    <text evidence="1">The sequence shown here is derived from an EMBL/GenBank/DDBJ whole genome shotgun (WGS) entry which is preliminary data.</text>
</comment>
<organism evidence="1 2">
    <name type="scientific">Candidatus Yanofskybacteria bacterium RIFCSPLOWO2_02_FULL_43_10b</name>
    <dbReference type="NCBI Taxonomy" id="1802704"/>
    <lineage>
        <taxon>Bacteria</taxon>
        <taxon>Candidatus Yanofskyibacteriota</taxon>
    </lineage>
</organism>
<proteinExistence type="predicted"/>
<sequence length="111" mass="12670">MKNTRRKGKYRWIVFKKGADWTGVALEFNIVQVGDDPNLVYLELQDAVRGYIEAAQKITGFRENAIDPILNQKADRIYEVLWDRIQSVTQKPSLALPANVFDFGTRNLAVA</sequence>
<reference evidence="1 2" key="1">
    <citation type="journal article" date="2016" name="Nat. Commun.">
        <title>Thousands of microbial genomes shed light on interconnected biogeochemical processes in an aquifer system.</title>
        <authorList>
            <person name="Anantharaman K."/>
            <person name="Brown C.T."/>
            <person name="Hug L.A."/>
            <person name="Sharon I."/>
            <person name="Castelle C.J."/>
            <person name="Probst A.J."/>
            <person name="Thomas B.C."/>
            <person name="Singh A."/>
            <person name="Wilkins M.J."/>
            <person name="Karaoz U."/>
            <person name="Brodie E.L."/>
            <person name="Williams K.H."/>
            <person name="Hubbard S.S."/>
            <person name="Banfield J.F."/>
        </authorList>
    </citation>
    <scope>NUCLEOTIDE SEQUENCE [LARGE SCALE GENOMIC DNA]</scope>
</reference>
<protein>
    <submittedName>
        <fullName evidence="1">Uncharacterized protein</fullName>
    </submittedName>
</protein>
<dbReference type="AlphaFoldDB" id="A0A1F8H4K0"/>